<name>A0A1Y2AHT9_9TREE</name>
<dbReference type="PROSITE" id="PS00463">
    <property type="entry name" value="ZN2_CY6_FUNGAL_1"/>
    <property type="match status" value="1"/>
</dbReference>
<dbReference type="GO" id="GO:0000981">
    <property type="term" value="F:DNA-binding transcription factor activity, RNA polymerase II-specific"/>
    <property type="evidence" value="ECO:0007669"/>
    <property type="project" value="InterPro"/>
</dbReference>
<protein>
    <recommendedName>
        <fullName evidence="6">Zn(2)-C6 fungal-type domain-containing protein</fullName>
    </recommendedName>
</protein>
<evidence type="ECO:0000256" key="3">
    <source>
        <dbReference type="ARBA" id="ARBA00023163"/>
    </source>
</evidence>
<dbReference type="Gene3D" id="4.10.240.10">
    <property type="entry name" value="Zn(2)-C6 fungal-type DNA-binding domain"/>
    <property type="match status" value="1"/>
</dbReference>
<evidence type="ECO:0000313" key="7">
    <source>
        <dbReference type="EMBL" id="ORY21757.1"/>
    </source>
</evidence>
<accession>A0A1Y2AHT9</accession>
<dbReference type="InterPro" id="IPR051127">
    <property type="entry name" value="Fungal_SecMet_Regulators"/>
</dbReference>
<dbReference type="CDD" id="cd00067">
    <property type="entry name" value="GAL4"/>
    <property type="match status" value="1"/>
</dbReference>
<dbReference type="InParanoid" id="A0A1Y2AHT9"/>
<feature type="region of interest" description="Disordered" evidence="5">
    <location>
        <begin position="1"/>
        <end position="38"/>
    </location>
</feature>
<comment type="caution">
    <text evidence="7">The sequence shown here is derived from an EMBL/GenBank/DDBJ whole genome shotgun (WGS) entry which is preliminary data.</text>
</comment>
<feature type="region of interest" description="Disordered" evidence="5">
    <location>
        <begin position="188"/>
        <end position="219"/>
    </location>
</feature>
<reference evidence="7 8" key="1">
    <citation type="submission" date="2016-07" db="EMBL/GenBank/DDBJ databases">
        <title>Pervasive Adenine N6-methylation of Active Genes in Fungi.</title>
        <authorList>
            <consortium name="DOE Joint Genome Institute"/>
            <person name="Mondo S.J."/>
            <person name="Dannebaum R.O."/>
            <person name="Kuo R.C."/>
            <person name="Labutti K."/>
            <person name="Haridas S."/>
            <person name="Kuo A."/>
            <person name="Salamov A."/>
            <person name="Ahrendt S.R."/>
            <person name="Lipzen A."/>
            <person name="Sullivan W."/>
            <person name="Andreopoulos W.B."/>
            <person name="Clum A."/>
            <person name="Lindquist E."/>
            <person name="Daum C."/>
            <person name="Ramamoorthy G.K."/>
            <person name="Gryganskyi A."/>
            <person name="Culley D."/>
            <person name="Magnuson J.K."/>
            <person name="James T.Y."/>
            <person name="O'Malley M.A."/>
            <person name="Stajich J.E."/>
            <person name="Spatafora J.W."/>
            <person name="Visel A."/>
            <person name="Grigoriev I.V."/>
        </authorList>
    </citation>
    <scope>NUCLEOTIDE SEQUENCE [LARGE SCALE GENOMIC DNA]</scope>
    <source>
        <strain evidence="7 8">68-887.2</strain>
    </source>
</reference>
<evidence type="ECO:0000256" key="1">
    <source>
        <dbReference type="ARBA" id="ARBA00023015"/>
    </source>
</evidence>
<dbReference type="OrthoDB" id="39175at2759"/>
<feature type="compositionally biased region" description="Low complexity" evidence="5">
    <location>
        <begin position="24"/>
        <end position="35"/>
    </location>
</feature>
<dbReference type="PROSITE" id="PS50048">
    <property type="entry name" value="ZN2_CY6_FUNGAL_2"/>
    <property type="match status" value="1"/>
</dbReference>
<keyword evidence="1" id="KW-0805">Transcription regulation</keyword>
<keyword evidence="8" id="KW-1185">Reference proteome</keyword>
<keyword evidence="2" id="KW-0238">DNA-binding</keyword>
<dbReference type="InterPro" id="IPR036864">
    <property type="entry name" value="Zn2-C6_fun-type_DNA-bd_sf"/>
</dbReference>
<dbReference type="Proteomes" id="UP000193986">
    <property type="component" value="Unassembled WGS sequence"/>
</dbReference>
<evidence type="ECO:0000256" key="4">
    <source>
        <dbReference type="ARBA" id="ARBA00023242"/>
    </source>
</evidence>
<gene>
    <name evidence="7" type="ORF">BCR39DRAFT_553066</name>
</gene>
<dbReference type="GO" id="GO:0008270">
    <property type="term" value="F:zinc ion binding"/>
    <property type="evidence" value="ECO:0007669"/>
    <property type="project" value="InterPro"/>
</dbReference>
<dbReference type="GO" id="GO:0000435">
    <property type="term" value="P:positive regulation of transcription from RNA polymerase II promoter by galactose"/>
    <property type="evidence" value="ECO:0007669"/>
    <property type="project" value="TreeGrafter"/>
</dbReference>
<dbReference type="GO" id="GO:0000978">
    <property type="term" value="F:RNA polymerase II cis-regulatory region sequence-specific DNA binding"/>
    <property type="evidence" value="ECO:0007669"/>
    <property type="project" value="TreeGrafter"/>
</dbReference>
<dbReference type="GO" id="GO:0005634">
    <property type="term" value="C:nucleus"/>
    <property type="evidence" value="ECO:0007669"/>
    <property type="project" value="TreeGrafter"/>
</dbReference>
<keyword evidence="3" id="KW-0804">Transcription</keyword>
<dbReference type="SMART" id="SM00066">
    <property type="entry name" value="GAL4"/>
    <property type="match status" value="1"/>
</dbReference>
<sequence length="335" mass="36720">MQHTPSVLVQPLEQASPVDVDGFGSSPPGGSNSPSRRQRISMACQYCRHRKIRCCGGSPCRNCARSQRECEYAPVPEEVNRATRNKKAVAKASKSIPHHSMTTFPPYMTDTPVFKGPFVSAHRAQFGHRRSVSTPNFEISAWVNPPAAPTMQSPAMFEPAQWMYNSWSSAPVPVSRYPSVLEPAFTVESGMPPTPSDSHSGSTEPEHSFPQMPTSWSTPSIPTQGYLHPPVPLTPLTVKGHLREVPSPISSPNTPSSAYYEPFPTPPLYQHTPLMYSPSPLNHAGQTTSPTLTPEMAAMQKDLVGLGIGVPPSGYVGFHHTPQSHHEEYFQPIQY</sequence>
<evidence type="ECO:0000313" key="8">
    <source>
        <dbReference type="Proteomes" id="UP000193986"/>
    </source>
</evidence>
<evidence type="ECO:0000256" key="2">
    <source>
        <dbReference type="ARBA" id="ARBA00023125"/>
    </source>
</evidence>
<evidence type="ECO:0000256" key="5">
    <source>
        <dbReference type="SAM" id="MobiDB-lite"/>
    </source>
</evidence>
<proteinExistence type="predicted"/>
<dbReference type="EMBL" id="MCFC01000105">
    <property type="protein sequence ID" value="ORY21757.1"/>
    <property type="molecule type" value="Genomic_DNA"/>
</dbReference>
<dbReference type="InterPro" id="IPR001138">
    <property type="entry name" value="Zn2Cys6_DnaBD"/>
</dbReference>
<organism evidence="7 8">
    <name type="scientific">Naematelia encephala</name>
    <dbReference type="NCBI Taxonomy" id="71784"/>
    <lineage>
        <taxon>Eukaryota</taxon>
        <taxon>Fungi</taxon>
        <taxon>Dikarya</taxon>
        <taxon>Basidiomycota</taxon>
        <taxon>Agaricomycotina</taxon>
        <taxon>Tremellomycetes</taxon>
        <taxon>Tremellales</taxon>
        <taxon>Naemateliaceae</taxon>
        <taxon>Naematelia</taxon>
    </lineage>
</organism>
<dbReference type="AlphaFoldDB" id="A0A1Y2AHT9"/>
<dbReference type="SUPFAM" id="SSF57701">
    <property type="entry name" value="Zn2/Cys6 DNA-binding domain"/>
    <property type="match status" value="1"/>
</dbReference>
<feature type="domain" description="Zn(2)-C6 fungal-type" evidence="6">
    <location>
        <begin position="43"/>
        <end position="72"/>
    </location>
</feature>
<dbReference type="PANTHER" id="PTHR47424">
    <property type="entry name" value="REGULATORY PROTEIN GAL4"/>
    <property type="match status" value="1"/>
</dbReference>
<dbReference type="Pfam" id="PF00172">
    <property type="entry name" value="Zn_clus"/>
    <property type="match status" value="1"/>
</dbReference>
<dbReference type="STRING" id="71784.A0A1Y2AHT9"/>
<keyword evidence="4" id="KW-0539">Nucleus</keyword>
<dbReference type="PANTHER" id="PTHR47424:SF3">
    <property type="entry name" value="REGULATORY PROTEIN GAL4"/>
    <property type="match status" value="1"/>
</dbReference>
<evidence type="ECO:0000259" key="6">
    <source>
        <dbReference type="PROSITE" id="PS50048"/>
    </source>
</evidence>